<dbReference type="Proteomes" id="UP000288028">
    <property type="component" value="Unassembled WGS sequence"/>
</dbReference>
<comment type="caution">
    <text evidence="4">The sequence shown here is derived from an EMBL/GenBank/DDBJ whole genome shotgun (WGS) entry which is preliminary data.</text>
</comment>
<dbReference type="EMBL" id="NGKB01000003">
    <property type="protein sequence ID" value="RSU16111.1"/>
    <property type="molecule type" value="Genomic_DNA"/>
</dbReference>
<reference evidence="4 5" key="1">
    <citation type="submission" date="2017-05" db="EMBL/GenBank/DDBJ databases">
        <title>Vagococcus spp. assemblies.</title>
        <authorList>
            <person name="Gulvik C.A."/>
        </authorList>
    </citation>
    <scope>NUCLEOTIDE SEQUENCE [LARGE SCALE GENOMIC DNA]</scope>
    <source>
        <strain evidence="4 5">SS1714</strain>
    </source>
</reference>
<dbReference type="Gene3D" id="3.40.1650.10">
    <property type="entry name" value="RbsD-like domain"/>
    <property type="match status" value="1"/>
</dbReference>
<dbReference type="InterPro" id="IPR007721">
    <property type="entry name" value="RbsD_FucU"/>
</dbReference>
<comment type="catalytic activity">
    <reaction evidence="1">
        <text>beta-D-ribopyranose = beta-D-ribofuranose</text>
        <dbReference type="Rhea" id="RHEA:25432"/>
        <dbReference type="ChEBI" id="CHEBI:27476"/>
        <dbReference type="ChEBI" id="CHEBI:47002"/>
        <dbReference type="EC" id="5.4.99.62"/>
    </reaction>
</comment>
<dbReference type="GO" id="GO:0042806">
    <property type="term" value="F:fucose binding"/>
    <property type="evidence" value="ECO:0007669"/>
    <property type="project" value="TreeGrafter"/>
</dbReference>
<protein>
    <submittedName>
        <fullName evidence="4">Fucose isomerase</fullName>
    </submittedName>
</protein>
<name>A0A430B709_9ENTE</name>
<dbReference type="AlphaFoldDB" id="A0A430B709"/>
<gene>
    <name evidence="4" type="ORF">CBF28_03940</name>
</gene>
<evidence type="ECO:0000256" key="2">
    <source>
        <dbReference type="ARBA" id="ARBA00023235"/>
    </source>
</evidence>
<evidence type="ECO:0000313" key="5">
    <source>
        <dbReference type="Proteomes" id="UP000288028"/>
    </source>
</evidence>
<dbReference type="RefSeq" id="WP_126792181.1">
    <property type="nucleotide sequence ID" value="NZ_CP060720.1"/>
</dbReference>
<dbReference type="PANTHER" id="PTHR31690">
    <property type="entry name" value="FUCOSE MUTAROTASE"/>
    <property type="match status" value="1"/>
</dbReference>
<dbReference type="InterPro" id="IPR023750">
    <property type="entry name" value="RbsD-like_sf"/>
</dbReference>
<dbReference type="OrthoDB" id="9805009at2"/>
<accession>A0A430B709</accession>
<keyword evidence="5" id="KW-1185">Reference proteome</keyword>
<sequence length="142" mass="15849">MLKNIPKNLSPELVKVLMEMGHGDEIVIADGNYPAASNAKKLVRCDGLGVPELLDSILKLFPMDTYQEYSIGLMQVAEGDPTIPVIWDDYKKIIKEAVVENDKIELLTRQEFYNRGKEAYAIVATGEEAIYANILLKKGVVH</sequence>
<organism evidence="4 5">
    <name type="scientific">Vagococcus carniphilus</name>
    <dbReference type="NCBI Taxonomy" id="218144"/>
    <lineage>
        <taxon>Bacteria</taxon>
        <taxon>Bacillati</taxon>
        <taxon>Bacillota</taxon>
        <taxon>Bacilli</taxon>
        <taxon>Lactobacillales</taxon>
        <taxon>Enterococcaceae</taxon>
        <taxon>Vagococcus</taxon>
    </lineage>
</organism>
<dbReference type="GO" id="GO:0062193">
    <property type="term" value="F:D-ribose pyranase activity"/>
    <property type="evidence" value="ECO:0007669"/>
    <property type="project" value="UniProtKB-EC"/>
</dbReference>
<dbReference type="PANTHER" id="PTHR31690:SF4">
    <property type="entry name" value="FUCOSE MUTAROTASE"/>
    <property type="match status" value="1"/>
</dbReference>
<keyword evidence="2 4" id="KW-0413">Isomerase</keyword>
<dbReference type="GO" id="GO:0006004">
    <property type="term" value="P:fucose metabolic process"/>
    <property type="evidence" value="ECO:0007669"/>
    <property type="project" value="TreeGrafter"/>
</dbReference>
<dbReference type="InterPro" id="IPR050443">
    <property type="entry name" value="RbsD/FucU_mutarotase"/>
</dbReference>
<dbReference type="GO" id="GO:0036373">
    <property type="term" value="F:L-fucose mutarotase activity"/>
    <property type="evidence" value="ECO:0007669"/>
    <property type="project" value="UniProtKB-EC"/>
</dbReference>
<evidence type="ECO:0000256" key="1">
    <source>
        <dbReference type="ARBA" id="ARBA00000223"/>
    </source>
</evidence>
<dbReference type="GeneID" id="95581391"/>
<comment type="catalytic activity">
    <reaction evidence="3">
        <text>alpha-L-fucose = beta-L-fucose</text>
        <dbReference type="Rhea" id="RHEA:25580"/>
        <dbReference type="ChEBI" id="CHEBI:42548"/>
        <dbReference type="ChEBI" id="CHEBI:42589"/>
        <dbReference type="EC" id="5.1.3.29"/>
    </reaction>
</comment>
<evidence type="ECO:0000256" key="3">
    <source>
        <dbReference type="ARBA" id="ARBA00036324"/>
    </source>
</evidence>
<evidence type="ECO:0000313" key="4">
    <source>
        <dbReference type="EMBL" id="RSU16111.1"/>
    </source>
</evidence>
<dbReference type="SUPFAM" id="SSF102546">
    <property type="entry name" value="RbsD-like"/>
    <property type="match status" value="1"/>
</dbReference>
<proteinExistence type="predicted"/>
<dbReference type="Pfam" id="PF05025">
    <property type="entry name" value="RbsD_FucU"/>
    <property type="match status" value="1"/>
</dbReference>